<evidence type="ECO:0000256" key="1">
    <source>
        <dbReference type="ARBA" id="ARBA00002442"/>
    </source>
</evidence>
<dbReference type="NCBIfam" id="TIGR03141">
    <property type="entry name" value="cytochro_ccmD"/>
    <property type="match status" value="1"/>
</dbReference>
<protein>
    <recommendedName>
        <fullName evidence="4 12">Heme exporter protein D</fullName>
    </recommendedName>
</protein>
<evidence type="ECO:0000313" key="14">
    <source>
        <dbReference type="Proteomes" id="UP000955338"/>
    </source>
</evidence>
<dbReference type="GO" id="GO:0015886">
    <property type="term" value="P:heme transport"/>
    <property type="evidence" value="ECO:0007669"/>
    <property type="project" value="InterPro"/>
</dbReference>
<keyword evidence="8 12" id="KW-0812">Transmembrane</keyword>
<evidence type="ECO:0000256" key="3">
    <source>
        <dbReference type="ARBA" id="ARBA00008741"/>
    </source>
</evidence>
<name>A0A8E3S816_9PAST</name>
<dbReference type="Pfam" id="PF04995">
    <property type="entry name" value="CcmD"/>
    <property type="match status" value="1"/>
</dbReference>
<dbReference type="PANTHER" id="PTHR37531:SF1">
    <property type="entry name" value="HEME EXPORTER PROTEIN D"/>
    <property type="match status" value="1"/>
</dbReference>
<keyword evidence="6 12" id="KW-1003">Cell membrane</keyword>
<evidence type="ECO:0000256" key="12">
    <source>
        <dbReference type="RuleBase" id="RU363101"/>
    </source>
</evidence>
<sequence>MTLYFDSWSAFFNMGGHAFYVWFSYILSILVIIGLVIQSKREKQQILHSVEQENARQQRIQAQKQRLKQQEELL</sequence>
<reference evidence="13" key="1">
    <citation type="submission" date="2017-06" db="EMBL/GenBank/DDBJ databases">
        <title>Genome sequencing of pathogenic and non-pathogenic strains within Bisgaard taxon 40.</title>
        <authorList>
            <person name="Ladner J.T."/>
            <person name="Lovett S.P."/>
            <person name="Koroleva G."/>
            <person name="Lorch J.M."/>
        </authorList>
    </citation>
    <scope>NUCLEOTIDE SEQUENCE</scope>
    <source>
        <strain evidence="13">27576-1-I1</strain>
    </source>
</reference>
<proteinExistence type="inferred from homology"/>
<keyword evidence="9 12" id="KW-0201">Cytochrome c-type biogenesis</keyword>
<dbReference type="InterPro" id="IPR052075">
    <property type="entry name" value="Heme_exporter_D"/>
</dbReference>
<evidence type="ECO:0000256" key="11">
    <source>
        <dbReference type="ARBA" id="ARBA00023136"/>
    </source>
</evidence>
<dbReference type="InterPro" id="IPR007078">
    <property type="entry name" value="Haem_export_protD_CcmD"/>
</dbReference>
<keyword evidence="14" id="KW-1185">Reference proteome</keyword>
<evidence type="ECO:0000256" key="7">
    <source>
        <dbReference type="ARBA" id="ARBA00022519"/>
    </source>
</evidence>
<dbReference type="Proteomes" id="UP000955338">
    <property type="component" value="Chromosome"/>
</dbReference>
<evidence type="ECO:0000256" key="8">
    <source>
        <dbReference type="ARBA" id="ARBA00022692"/>
    </source>
</evidence>
<evidence type="ECO:0000256" key="4">
    <source>
        <dbReference type="ARBA" id="ARBA00016461"/>
    </source>
</evidence>
<keyword evidence="7 12" id="KW-0997">Cell inner membrane</keyword>
<dbReference type="GO" id="GO:1903607">
    <property type="term" value="P:cytochrome c biosynthetic process"/>
    <property type="evidence" value="ECO:0007669"/>
    <property type="project" value="TreeGrafter"/>
</dbReference>
<comment type="subcellular location">
    <subcellularLocation>
        <location evidence="2 12">Cell inner membrane</location>
        <topology evidence="2 12">Single-pass membrane protein</topology>
    </subcellularLocation>
</comment>
<gene>
    <name evidence="13" type="primary">ccmD</name>
    <name evidence="13" type="ORF">CEP48_02285</name>
</gene>
<comment type="similarity">
    <text evidence="3 12">Belongs to the CcmD/CycX/HelD family.</text>
</comment>
<evidence type="ECO:0000256" key="10">
    <source>
        <dbReference type="ARBA" id="ARBA00022989"/>
    </source>
</evidence>
<feature type="transmembrane region" description="Helical" evidence="12">
    <location>
        <begin position="20"/>
        <end position="37"/>
    </location>
</feature>
<evidence type="ECO:0000256" key="9">
    <source>
        <dbReference type="ARBA" id="ARBA00022748"/>
    </source>
</evidence>
<dbReference type="GO" id="GO:0017004">
    <property type="term" value="P:cytochrome complex assembly"/>
    <property type="evidence" value="ECO:0007669"/>
    <property type="project" value="UniProtKB-KW"/>
</dbReference>
<evidence type="ECO:0000256" key="6">
    <source>
        <dbReference type="ARBA" id="ARBA00022475"/>
    </source>
</evidence>
<accession>A0A8E3S816</accession>
<dbReference type="PANTHER" id="PTHR37531">
    <property type="entry name" value="HEME EXPORTER PROTEIN D"/>
    <property type="match status" value="1"/>
</dbReference>
<organism evidence="13 14">
    <name type="scientific">Mergibacter septicus</name>
    <dbReference type="NCBI Taxonomy" id="221402"/>
    <lineage>
        <taxon>Bacteria</taxon>
        <taxon>Pseudomonadati</taxon>
        <taxon>Pseudomonadota</taxon>
        <taxon>Gammaproteobacteria</taxon>
        <taxon>Pasteurellales</taxon>
        <taxon>Pasteurellaceae</taxon>
        <taxon>Mergibacter</taxon>
    </lineage>
</organism>
<keyword evidence="11 12" id="KW-0472">Membrane</keyword>
<dbReference type="AlphaFoldDB" id="A0A8E3S816"/>
<evidence type="ECO:0000256" key="2">
    <source>
        <dbReference type="ARBA" id="ARBA00004377"/>
    </source>
</evidence>
<dbReference type="RefSeq" id="WP_261919606.1">
    <property type="nucleotide sequence ID" value="NZ_CP022010.1"/>
</dbReference>
<keyword evidence="10 12" id="KW-1133">Transmembrane helix</keyword>
<dbReference type="EMBL" id="CP022011">
    <property type="protein sequence ID" value="QDJ14313.1"/>
    <property type="molecule type" value="Genomic_DNA"/>
</dbReference>
<comment type="function">
    <text evidence="1 12">Required for the export of heme to the periplasm for the biogenesis of c-type cytochromes.</text>
</comment>
<dbReference type="GO" id="GO:0005886">
    <property type="term" value="C:plasma membrane"/>
    <property type="evidence" value="ECO:0007669"/>
    <property type="project" value="UniProtKB-SubCell"/>
</dbReference>
<keyword evidence="5 12" id="KW-0813">Transport</keyword>
<evidence type="ECO:0000256" key="5">
    <source>
        <dbReference type="ARBA" id="ARBA00022448"/>
    </source>
</evidence>
<evidence type="ECO:0000313" key="13">
    <source>
        <dbReference type="EMBL" id="QDJ14313.1"/>
    </source>
</evidence>